<name>A0AAE0LHY5_9CHLO</name>
<feature type="compositionally biased region" description="Basic and acidic residues" evidence="1">
    <location>
        <begin position="175"/>
        <end position="187"/>
    </location>
</feature>
<dbReference type="EMBL" id="LGRX02001823">
    <property type="protein sequence ID" value="KAK3285424.1"/>
    <property type="molecule type" value="Genomic_DNA"/>
</dbReference>
<comment type="caution">
    <text evidence="2">The sequence shown here is derived from an EMBL/GenBank/DDBJ whole genome shotgun (WGS) entry which is preliminary data.</text>
</comment>
<dbReference type="PANTHER" id="PTHR10476">
    <property type="entry name" value="CHARGED MULTIVESICULAR BODY PROTEIN"/>
    <property type="match status" value="1"/>
</dbReference>
<feature type="compositionally biased region" description="Acidic residues" evidence="1">
    <location>
        <begin position="199"/>
        <end position="211"/>
    </location>
</feature>
<keyword evidence="3" id="KW-1185">Reference proteome</keyword>
<proteinExistence type="predicted"/>
<gene>
    <name evidence="2" type="ORF">CYMTET_6973</name>
</gene>
<dbReference type="Pfam" id="PF03357">
    <property type="entry name" value="Snf7"/>
    <property type="match status" value="1"/>
</dbReference>
<organism evidence="2 3">
    <name type="scientific">Cymbomonas tetramitiformis</name>
    <dbReference type="NCBI Taxonomy" id="36881"/>
    <lineage>
        <taxon>Eukaryota</taxon>
        <taxon>Viridiplantae</taxon>
        <taxon>Chlorophyta</taxon>
        <taxon>Pyramimonadophyceae</taxon>
        <taxon>Pyramimonadales</taxon>
        <taxon>Pyramimonadaceae</taxon>
        <taxon>Cymbomonas</taxon>
    </lineage>
</organism>
<sequence length="227" mass="25692">MFDIFKKKVDPKVEVRKWQSKIRSEMRAIDRQIRDIKREEDKVVKAIKEASKRNDTSSAKILAKEVVVSRRTTQRLHTNKAQMNSVSMHLGENLAVIRTVGHLEKSTEVMTLMNSLIKTPVIAKQMQELSKEMMKSGMIEEMVTDALDMVEDDFEDETEEEVDKILTELASESVKDLPDTTGLDKNKPAKVVVQPEPAAAEEPEAEEEPILDDEFAGLQARLGALRS</sequence>
<dbReference type="Proteomes" id="UP001190700">
    <property type="component" value="Unassembled WGS sequence"/>
</dbReference>
<dbReference type="AlphaFoldDB" id="A0AAE0LHY5"/>
<accession>A0AAE0LHY5</accession>
<dbReference type="GO" id="GO:0007034">
    <property type="term" value="P:vacuolar transport"/>
    <property type="evidence" value="ECO:0007669"/>
    <property type="project" value="InterPro"/>
</dbReference>
<reference evidence="2 3" key="1">
    <citation type="journal article" date="2015" name="Genome Biol. Evol.">
        <title>Comparative Genomics of a Bacterivorous Green Alga Reveals Evolutionary Causalities and Consequences of Phago-Mixotrophic Mode of Nutrition.</title>
        <authorList>
            <person name="Burns J.A."/>
            <person name="Paasch A."/>
            <person name="Narechania A."/>
            <person name="Kim E."/>
        </authorList>
    </citation>
    <scope>NUCLEOTIDE SEQUENCE [LARGE SCALE GENOMIC DNA]</scope>
    <source>
        <strain evidence="2 3">PLY_AMNH</strain>
    </source>
</reference>
<dbReference type="InterPro" id="IPR005024">
    <property type="entry name" value="Snf7_fam"/>
</dbReference>
<evidence type="ECO:0000256" key="1">
    <source>
        <dbReference type="SAM" id="MobiDB-lite"/>
    </source>
</evidence>
<evidence type="ECO:0000313" key="2">
    <source>
        <dbReference type="EMBL" id="KAK3285424.1"/>
    </source>
</evidence>
<protein>
    <submittedName>
        <fullName evidence="2">Uncharacterized protein</fullName>
    </submittedName>
</protein>
<feature type="region of interest" description="Disordered" evidence="1">
    <location>
        <begin position="175"/>
        <end position="211"/>
    </location>
</feature>
<dbReference type="Gene3D" id="6.10.140.1230">
    <property type="match status" value="1"/>
</dbReference>
<evidence type="ECO:0000313" key="3">
    <source>
        <dbReference type="Proteomes" id="UP001190700"/>
    </source>
</evidence>